<evidence type="ECO:0000256" key="8">
    <source>
        <dbReference type="ARBA" id="ARBA00023136"/>
    </source>
</evidence>
<evidence type="ECO:0000256" key="4">
    <source>
        <dbReference type="ARBA" id="ARBA00022692"/>
    </source>
</evidence>
<evidence type="ECO:0000256" key="6">
    <source>
        <dbReference type="ARBA" id="ARBA00022989"/>
    </source>
</evidence>
<dbReference type="GO" id="GO:0005743">
    <property type="term" value="C:mitochondrial inner membrane"/>
    <property type="evidence" value="ECO:0007669"/>
    <property type="project" value="UniProtKB-SubCell"/>
</dbReference>
<evidence type="ECO:0000256" key="9">
    <source>
        <dbReference type="ARBA" id="ARBA00045905"/>
    </source>
</evidence>
<evidence type="ECO:0000256" key="3">
    <source>
        <dbReference type="ARBA" id="ARBA00013934"/>
    </source>
</evidence>
<dbReference type="PANTHER" id="PTHR13141:SF4">
    <property type="entry name" value="TRANSMEMBRANE PROTEIN 242"/>
    <property type="match status" value="1"/>
</dbReference>
<proteinExistence type="inferred from homology"/>
<dbReference type="EMBL" id="GFDF01010997">
    <property type="protein sequence ID" value="JAV03087.1"/>
    <property type="molecule type" value="Transcribed_RNA"/>
</dbReference>
<keyword evidence="5" id="KW-0999">Mitochondrion inner membrane</keyword>
<evidence type="ECO:0000256" key="7">
    <source>
        <dbReference type="ARBA" id="ARBA00023128"/>
    </source>
</evidence>
<keyword evidence="7" id="KW-0496">Mitochondrion</keyword>
<evidence type="ECO:0000256" key="10">
    <source>
        <dbReference type="SAM" id="Phobius"/>
    </source>
</evidence>
<dbReference type="InterPro" id="IPR009792">
    <property type="entry name" value="TMEM242"/>
</dbReference>
<protein>
    <recommendedName>
        <fullName evidence="3">Transmembrane protein 242</fullName>
    </recommendedName>
</protein>
<reference evidence="11" key="1">
    <citation type="submission" date="2016-12" db="EMBL/GenBank/DDBJ databases">
        <title>An insight into the sialome and mialome of the sand fly, Nyssomyia neivai.</title>
        <authorList>
            <person name="Sebastian V."/>
            <person name="Goulart T.M."/>
            <person name="Oliveira W."/>
            <person name="Calvo E."/>
            <person name="Oliveira L.F."/>
            <person name="Pinto M.C."/>
            <person name="Rosselino A.M."/>
            <person name="Ribeiro J.M."/>
        </authorList>
    </citation>
    <scope>NUCLEOTIDE SEQUENCE</scope>
</reference>
<comment type="function">
    <text evidence="9">Scaffold protein that participates in the c-ring assembly of mitochondrial ATP synthase (F(1)F(0) ATP synthase or complex V) by facilitating the membrane insertion and oligomer formation of the subunit c/ATP5MC3. Participates in the incorporation of the c-ring into vestigial complexes. Additionally influences the incorporation of subunits MT-ATP6, MT-ATP8, ATP5MJ, and ATP5MK in the ATP synthase.</text>
</comment>
<organism evidence="11">
    <name type="scientific">Nyssomyia neivai</name>
    <dbReference type="NCBI Taxonomy" id="330878"/>
    <lineage>
        <taxon>Eukaryota</taxon>
        <taxon>Metazoa</taxon>
        <taxon>Ecdysozoa</taxon>
        <taxon>Arthropoda</taxon>
        <taxon>Hexapoda</taxon>
        <taxon>Insecta</taxon>
        <taxon>Pterygota</taxon>
        <taxon>Neoptera</taxon>
        <taxon>Endopterygota</taxon>
        <taxon>Diptera</taxon>
        <taxon>Nematocera</taxon>
        <taxon>Psychodoidea</taxon>
        <taxon>Psychodidae</taxon>
        <taxon>Nyssomyia</taxon>
    </lineage>
</organism>
<evidence type="ECO:0000256" key="5">
    <source>
        <dbReference type="ARBA" id="ARBA00022792"/>
    </source>
</evidence>
<keyword evidence="8 10" id="KW-0472">Membrane</keyword>
<evidence type="ECO:0000256" key="2">
    <source>
        <dbReference type="ARBA" id="ARBA00007570"/>
    </source>
</evidence>
<keyword evidence="4 10" id="KW-0812">Transmembrane</keyword>
<comment type="subcellular location">
    <subcellularLocation>
        <location evidence="1">Mitochondrion inner membrane</location>
        <topology evidence="1">Multi-pass membrane protein</topology>
    </subcellularLocation>
</comment>
<evidence type="ECO:0000256" key="1">
    <source>
        <dbReference type="ARBA" id="ARBA00004448"/>
    </source>
</evidence>
<dbReference type="AlphaFoldDB" id="A0A1L8D9Q6"/>
<keyword evidence="6 10" id="KW-1133">Transmembrane helix</keyword>
<evidence type="ECO:0000313" key="11">
    <source>
        <dbReference type="EMBL" id="JAV03087.1"/>
    </source>
</evidence>
<sequence length="144" mass="15591">MMADAAEVTTEGSNDRVFKIKAGIFLSAVAGVSILAGFSRTIMSAKKTDPSVFENTKPANVALLEGGSRLAMRALGWGTLYSVVGVGAFCYGCWKLSGASNMDEFKLKVKEKFPLVPRNDPPRSRTDFDGLTDLLKYLSTWGKE</sequence>
<accession>A0A1L8D9Q6</accession>
<dbReference type="Pfam" id="PF07096">
    <property type="entry name" value="DUF1358"/>
    <property type="match status" value="1"/>
</dbReference>
<feature type="transmembrane region" description="Helical" evidence="10">
    <location>
        <begin position="20"/>
        <end position="38"/>
    </location>
</feature>
<dbReference type="PANTHER" id="PTHR13141">
    <property type="entry name" value="TRANSMEMBRANE PROTEIN 242"/>
    <property type="match status" value="1"/>
</dbReference>
<comment type="similarity">
    <text evidence="2">Belongs to the TMEM242 family.</text>
</comment>
<name>A0A1L8D9Q6_9DIPT</name>